<gene>
    <name evidence="7" type="ORF">LECACI_7A002876</name>
</gene>
<accession>A0AAI8YVS0</accession>
<evidence type="ECO:0000256" key="5">
    <source>
        <dbReference type="ARBA" id="ARBA00023315"/>
    </source>
</evidence>
<dbReference type="PANTHER" id="PTHR12563:SF17">
    <property type="entry name" value="DIHYDROXYACETONE PHOSPHATE ACYLTRANSFERASE"/>
    <property type="match status" value="1"/>
</dbReference>
<dbReference type="InterPro" id="IPR002123">
    <property type="entry name" value="Plipid/glycerol_acylTrfase"/>
</dbReference>
<dbReference type="GO" id="GO:0012505">
    <property type="term" value="C:endomembrane system"/>
    <property type="evidence" value="ECO:0007669"/>
    <property type="project" value="UniProtKB-SubCell"/>
</dbReference>
<protein>
    <submittedName>
        <fullName evidence="7">Glycerol-3-phosphate acyltransferase</fullName>
    </submittedName>
</protein>
<dbReference type="SMART" id="SM00563">
    <property type="entry name" value="PlsC"/>
    <property type="match status" value="1"/>
</dbReference>
<dbReference type="GO" id="GO:0019432">
    <property type="term" value="P:triglyceride biosynthetic process"/>
    <property type="evidence" value="ECO:0007669"/>
    <property type="project" value="TreeGrafter"/>
</dbReference>
<dbReference type="GO" id="GO:0006631">
    <property type="term" value="P:fatty acid metabolic process"/>
    <property type="evidence" value="ECO:0007669"/>
    <property type="project" value="TreeGrafter"/>
</dbReference>
<dbReference type="Proteomes" id="UP001296104">
    <property type="component" value="Unassembled WGS sequence"/>
</dbReference>
<feature type="domain" description="Phospholipid/glycerol acyltransferase" evidence="6">
    <location>
        <begin position="207"/>
        <end position="334"/>
    </location>
</feature>
<evidence type="ECO:0000256" key="3">
    <source>
        <dbReference type="ARBA" id="ARBA00022679"/>
    </source>
</evidence>
<name>A0AAI8YVS0_9PEZI</name>
<dbReference type="EMBL" id="CAVMBE010000013">
    <property type="protein sequence ID" value="CAK3927439.1"/>
    <property type="molecule type" value="Genomic_DNA"/>
</dbReference>
<keyword evidence="5 7" id="KW-0012">Acyltransferase</keyword>
<keyword evidence="8" id="KW-1185">Reference proteome</keyword>
<dbReference type="GO" id="GO:0031966">
    <property type="term" value="C:mitochondrial membrane"/>
    <property type="evidence" value="ECO:0007669"/>
    <property type="project" value="TreeGrafter"/>
</dbReference>
<dbReference type="SUPFAM" id="SSF69593">
    <property type="entry name" value="Glycerol-3-phosphate (1)-acyltransferase"/>
    <property type="match status" value="1"/>
</dbReference>
<reference evidence="7" key="1">
    <citation type="submission" date="2023-11" db="EMBL/GenBank/DDBJ databases">
        <authorList>
            <person name="Alioto T."/>
            <person name="Alioto T."/>
            <person name="Gomez Garrido J."/>
        </authorList>
    </citation>
    <scope>NUCLEOTIDE SEQUENCE</scope>
</reference>
<dbReference type="Pfam" id="PF19277">
    <property type="entry name" value="GPAT_C"/>
    <property type="match status" value="1"/>
</dbReference>
<dbReference type="InterPro" id="IPR022284">
    <property type="entry name" value="GPAT/DHAPAT"/>
</dbReference>
<comment type="similarity">
    <text evidence="2">Belongs to the GPAT/DAPAT family.</text>
</comment>
<sequence length="814" mass="92088">MSSSWTSSGAAGRDANREQSDIAIVGSDLKIVDSEQELLEPYAKFREEPINALQELGLHVLGTAWRSYDKILGQEIFYPGFSEQIKEKVLKQPKLREKIRELAKKRVEVELEQGLLGKLGVDGENDEDRGKRLARRTEIETQLLGVAEDWTDKMICKMDSRYFIRGAYYLATQLVTRAYHQGIHVSSSEVLQLRQVAEDAAKKKQSIIFLPCHRSHVDYVSLQLICYRLGLALPIVVAGDNLNFPLVGPFLQHAGAMWIRRSFGDDQMYTTLVQSYIDTLLQNGHNFECFVEGGRSRTGKLLQPKFGILSFLLESVLSGRVEDAIVCPVSTQYDKVIEVDSYISELLGQSKKKEDLASFLSASNVLSLKLGRVDVRFHKPWSLREFVEAQRARLLQRSLGEPDSGSTLNETTLKRSLLSTMGYKVLLEINEASVIMPTALVGTVLLTLSGRSVGRTELLRRVLWLTDRIRNAGGRVAHFAESTVEGVVDKALGVLGPQLVGRIEDLPEEMYYAEDRFQLSFYRNMTIHLFISQALVCASMYTKVKLGGGPDKEKMSYKELYDYTYFLSQLFRAEFIFPTTPFEENLQSTLTSLVNDRVLSVSHSEDGKIDTISIHPEERALDLENFDFYNFLLWPFVEASWLGAIAVFMLAPPPAHASSEAWLDLKTFQDKAQLLGKTLYHRGDLVYYEAVNKESLKNAISRSEEEGIIIVTKPTKDSKAPQRVRLNSEWMPSRDREGRLIAERRLWAFCEYINLSRRDGEGTKEGATVRRRILGLASVVGEEMFEEAVSEANGVQTTKIRRRQGIRTGKESRL</sequence>
<organism evidence="7 8">
    <name type="scientific">Lecanosticta acicola</name>
    <dbReference type="NCBI Taxonomy" id="111012"/>
    <lineage>
        <taxon>Eukaryota</taxon>
        <taxon>Fungi</taxon>
        <taxon>Dikarya</taxon>
        <taxon>Ascomycota</taxon>
        <taxon>Pezizomycotina</taxon>
        <taxon>Dothideomycetes</taxon>
        <taxon>Dothideomycetidae</taxon>
        <taxon>Mycosphaerellales</taxon>
        <taxon>Mycosphaerellaceae</taxon>
        <taxon>Lecanosticta</taxon>
    </lineage>
</organism>
<evidence type="ECO:0000259" key="6">
    <source>
        <dbReference type="SMART" id="SM00563"/>
    </source>
</evidence>
<keyword evidence="4" id="KW-0472">Membrane</keyword>
<proteinExistence type="inferred from homology"/>
<evidence type="ECO:0000313" key="7">
    <source>
        <dbReference type="EMBL" id="CAK3927439.1"/>
    </source>
</evidence>
<comment type="subcellular location">
    <subcellularLocation>
        <location evidence="1">Endomembrane system</location>
        <topology evidence="1">Peripheral membrane protein</topology>
    </subcellularLocation>
</comment>
<dbReference type="InterPro" id="IPR041728">
    <property type="entry name" value="GPAT/DHAPAT_LPLAT"/>
</dbReference>
<evidence type="ECO:0000256" key="1">
    <source>
        <dbReference type="ARBA" id="ARBA00004184"/>
    </source>
</evidence>
<dbReference type="PANTHER" id="PTHR12563">
    <property type="entry name" value="GLYCEROL-3-PHOSPHATE ACYLTRANSFERASE"/>
    <property type="match status" value="1"/>
</dbReference>
<keyword evidence="3" id="KW-0808">Transferase</keyword>
<dbReference type="CDD" id="cd07993">
    <property type="entry name" value="LPLAT_DHAPAT-like"/>
    <property type="match status" value="1"/>
</dbReference>
<evidence type="ECO:0000256" key="4">
    <source>
        <dbReference type="ARBA" id="ARBA00023136"/>
    </source>
</evidence>
<evidence type="ECO:0000256" key="2">
    <source>
        <dbReference type="ARBA" id="ARBA00007937"/>
    </source>
</evidence>
<dbReference type="AlphaFoldDB" id="A0AAI8YVS0"/>
<dbReference type="GO" id="GO:0004366">
    <property type="term" value="F:glycerol-3-phosphate O-acyltransferase activity"/>
    <property type="evidence" value="ECO:0007669"/>
    <property type="project" value="TreeGrafter"/>
</dbReference>
<comment type="caution">
    <text evidence="7">The sequence shown here is derived from an EMBL/GenBank/DDBJ whole genome shotgun (WGS) entry which is preliminary data.</text>
</comment>
<dbReference type="Pfam" id="PF01553">
    <property type="entry name" value="Acyltransferase"/>
    <property type="match status" value="1"/>
</dbReference>
<dbReference type="GO" id="GO:0008654">
    <property type="term" value="P:phospholipid biosynthetic process"/>
    <property type="evidence" value="ECO:0007669"/>
    <property type="project" value="TreeGrafter"/>
</dbReference>
<evidence type="ECO:0000313" key="8">
    <source>
        <dbReference type="Proteomes" id="UP001296104"/>
    </source>
</evidence>
<dbReference type="InterPro" id="IPR045520">
    <property type="entry name" value="GPAT/DHAPAT_C"/>
</dbReference>
<dbReference type="GO" id="GO:0006072">
    <property type="term" value="P:glycerol-3-phosphate metabolic process"/>
    <property type="evidence" value="ECO:0007669"/>
    <property type="project" value="TreeGrafter"/>
</dbReference>